<keyword evidence="2" id="KW-1185">Reference proteome</keyword>
<reference evidence="1" key="1">
    <citation type="submission" date="2019-04" db="EMBL/GenBank/DDBJ databases">
        <title>Microbes associate with the intestines of laboratory mice.</title>
        <authorList>
            <person name="Navarre W."/>
            <person name="Wong E."/>
            <person name="Huang K."/>
            <person name="Tropini C."/>
            <person name="Ng K."/>
            <person name="Yu B."/>
        </authorList>
    </citation>
    <scope>NUCLEOTIDE SEQUENCE</scope>
    <source>
        <strain evidence="1">NM09_H32</strain>
    </source>
</reference>
<evidence type="ECO:0000313" key="2">
    <source>
        <dbReference type="Proteomes" id="UP000308836"/>
    </source>
</evidence>
<sequence>MRNFAVLTKALLKNSLSLGKKKAKTLALGALIIVSILPLLWILYTSSVDMFASRFDLMWLEMFLVATAMLVLWTALFTFASSFYFSNDVPKLLVLPVPSWTIVAAKFVINYISCLTISLIALLPLLVAFIQTHPTQIVGIVMFVLQLFLNILPPLFVMSVLTMLVMRFMPFFANKDRFNLVLGLLGIVFGVSVGVMSNMVSASDGEVVMNLMTQSPVLLGMATKLFFHVPSAAQSIVDGSFVSLLVNVAIIVALGALFFVCAQKLYLPTVLSMSQGAQKKGKRKTIRKQGALASYMSVELKQLVRTPAYLSNCVLGAFIMPIVLVLVFVINPQIRELLPMAKALPLADMFNLWIFMFLLGAGSGFFFGSVNGISGTAFSRQGRNLDFVKYIPLAMEKQILAKMGIGIAFSLLGTIIIVILAHFIFTYPVYYDLMFVLGALLSTVLINQIAILIDGLHPKLNWEDETQAVKNNMNVMAELFVSWLVLALFVGLFFLIDNLTVYTIVAGLVLVGLIVVFGIITPKLVIKHLMKI</sequence>
<evidence type="ECO:0000313" key="1">
    <source>
        <dbReference type="EMBL" id="TGY65299.1"/>
    </source>
</evidence>
<dbReference type="EMBL" id="SRYG01000019">
    <property type="protein sequence ID" value="TGY65299.1"/>
    <property type="molecule type" value="Genomic_DNA"/>
</dbReference>
<organism evidence="1 2">
    <name type="scientific">Dubosiella muris</name>
    <dbReference type="NCBI Taxonomy" id="3038133"/>
    <lineage>
        <taxon>Bacteria</taxon>
        <taxon>Bacillati</taxon>
        <taxon>Bacillota</taxon>
        <taxon>Erysipelotrichia</taxon>
        <taxon>Erysipelotrichales</taxon>
        <taxon>Erysipelotrichaceae</taxon>
        <taxon>Dubosiella</taxon>
    </lineage>
</organism>
<accession>A0AC61R5N6</accession>
<comment type="caution">
    <text evidence="1">The sequence shown here is derived from an EMBL/GenBank/DDBJ whole genome shotgun (WGS) entry which is preliminary data.</text>
</comment>
<gene>
    <name evidence="1" type="ORF">E5336_09060</name>
</gene>
<dbReference type="Proteomes" id="UP000308836">
    <property type="component" value="Unassembled WGS sequence"/>
</dbReference>
<proteinExistence type="predicted"/>
<name>A0AC61R5N6_9FIRM</name>
<protein>
    <submittedName>
        <fullName evidence="1">Uncharacterized protein</fullName>
    </submittedName>
</protein>